<accession>A0AAV4X5M9</accession>
<proteinExistence type="predicted"/>
<dbReference type="Proteomes" id="UP001054837">
    <property type="component" value="Unassembled WGS sequence"/>
</dbReference>
<organism evidence="1 2">
    <name type="scientific">Caerostris darwini</name>
    <dbReference type="NCBI Taxonomy" id="1538125"/>
    <lineage>
        <taxon>Eukaryota</taxon>
        <taxon>Metazoa</taxon>
        <taxon>Ecdysozoa</taxon>
        <taxon>Arthropoda</taxon>
        <taxon>Chelicerata</taxon>
        <taxon>Arachnida</taxon>
        <taxon>Araneae</taxon>
        <taxon>Araneomorphae</taxon>
        <taxon>Entelegynae</taxon>
        <taxon>Araneoidea</taxon>
        <taxon>Araneidae</taxon>
        <taxon>Caerostris</taxon>
    </lineage>
</organism>
<protein>
    <submittedName>
        <fullName evidence="1">Uncharacterized protein</fullName>
    </submittedName>
</protein>
<keyword evidence="2" id="KW-1185">Reference proteome</keyword>
<comment type="caution">
    <text evidence="1">The sequence shown here is derived from an EMBL/GenBank/DDBJ whole genome shotgun (WGS) entry which is preliminary data.</text>
</comment>
<sequence length="125" mass="13975">MDHKKYWKHIERRGVPGSRLPFLPEEPEGVLDSPLLSKGNLFKWSELLYFYVPYLGVGVRGHYTSIGVCSSCDWPRIGACHSRFAKLSHPWGKGGLPELADTPRTSISSVMSAVNEARSAVERAF</sequence>
<dbReference type="AlphaFoldDB" id="A0AAV4X5M9"/>
<evidence type="ECO:0000313" key="1">
    <source>
        <dbReference type="EMBL" id="GIY89114.1"/>
    </source>
</evidence>
<evidence type="ECO:0000313" key="2">
    <source>
        <dbReference type="Proteomes" id="UP001054837"/>
    </source>
</evidence>
<reference evidence="1 2" key="1">
    <citation type="submission" date="2021-06" db="EMBL/GenBank/DDBJ databases">
        <title>Caerostris darwini draft genome.</title>
        <authorList>
            <person name="Kono N."/>
            <person name="Arakawa K."/>
        </authorList>
    </citation>
    <scope>NUCLEOTIDE SEQUENCE [LARGE SCALE GENOMIC DNA]</scope>
</reference>
<name>A0AAV4X5M9_9ARAC</name>
<gene>
    <name evidence="1" type="ORF">CDAR_100521</name>
</gene>
<dbReference type="EMBL" id="BPLQ01015574">
    <property type="protein sequence ID" value="GIY89114.1"/>
    <property type="molecule type" value="Genomic_DNA"/>
</dbReference>